<dbReference type="OrthoDB" id="10261918at2759"/>
<feature type="non-terminal residue" evidence="9">
    <location>
        <position position="1"/>
    </location>
</feature>
<dbReference type="Proteomes" id="UP000095751">
    <property type="component" value="Unassembled WGS sequence"/>
</dbReference>
<dbReference type="EMBL" id="KV784358">
    <property type="protein sequence ID" value="OEU16481.1"/>
    <property type="molecule type" value="Genomic_DNA"/>
</dbReference>
<comment type="similarity">
    <text evidence="2">Belongs to the PRP18 family.</text>
</comment>
<reference evidence="9 10" key="1">
    <citation type="submission" date="2016-09" db="EMBL/GenBank/DDBJ databases">
        <title>Extensive genetic diversity and differential bi-allelic expression allows diatom success in the polar Southern Ocean.</title>
        <authorList>
            <consortium name="DOE Joint Genome Institute"/>
            <person name="Mock T."/>
            <person name="Otillar R.P."/>
            <person name="Strauss J."/>
            <person name="Dupont C."/>
            <person name="Frickenhaus S."/>
            <person name="Maumus F."/>
            <person name="Mcmullan M."/>
            <person name="Sanges R."/>
            <person name="Schmutz J."/>
            <person name="Toseland A."/>
            <person name="Valas R."/>
            <person name="Veluchamy A."/>
            <person name="Ward B.J."/>
            <person name="Allen A."/>
            <person name="Barry K."/>
            <person name="Falciatore A."/>
            <person name="Ferrante M."/>
            <person name="Fortunato A.E."/>
            <person name="Gloeckner G."/>
            <person name="Gruber A."/>
            <person name="Hipkin R."/>
            <person name="Janech M."/>
            <person name="Kroth P."/>
            <person name="Leese F."/>
            <person name="Lindquist E."/>
            <person name="Lyon B.R."/>
            <person name="Martin J."/>
            <person name="Mayer C."/>
            <person name="Parker M."/>
            <person name="Quesneville H."/>
            <person name="Raymond J."/>
            <person name="Uhlig C."/>
            <person name="Valentin K.U."/>
            <person name="Worden A.Z."/>
            <person name="Armbrust E.V."/>
            <person name="Bowler C."/>
            <person name="Green B."/>
            <person name="Moulton V."/>
            <person name="Van Oosterhout C."/>
            <person name="Grigoriev I."/>
        </authorList>
    </citation>
    <scope>NUCLEOTIDE SEQUENCE [LARGE SCALE GENOMIC DNA]</scope>
    <source>
        <strain evidence="9 10">CCMP1102</strain>
    </source>
</reference>
<evidence type="ECO:0000313" key="10">
    <source>
        <dbReference type="Proteomes" id="UP000095751"/>
    </source>
</evidence>
<dbReference type="InParanoid" id="A0A1E7FE85"/>
<organism evidence="9 10">
    <name type="scientific">Fragilariopsis cylindrus CCMP1102</name>
    <dbReference type="NCBI Taxonomy" id="635003"/>
    <lineage>
        <taxon>Eukaryota</taxon>
        <taxon>Sar</taxon>
        <taxon>Stramenopiles</taxon>
        <taxon>Ochrophyta</taxon>
        <taxon>Bacillariophyta</taxon>
        <taxon>Bacillariophyceae</taxon>
        <taxon>Bacillariophycidae</taxon>
        <taxon>Bacillariales</taxon>
        <taxon>Bacillariaceae</taxon>
        <taxon>Fragilariopsis</taxon>
    </lineage>
</organism>
<keyword evidence="6" id="KW-0508">mRNA splicing</keyword>
<evidence type="ECO:0000256" key="1">
    <source>
        <dbReference type="ARBA" id="ARBA00004123"/>
    </source>
</evidence>
<dbReference type="InterPro" id="IPR039979">
    <property type="entry name" value="PRPF18"/>
</dbReference>
<sequence>IYKYLKFLLKEWERELTNRPESITRSVAGRHESKTLKQCKDYIRPLFKLLKSRKLEDGLQFHLLKIVNFAKEGEFVQAHDSYIDMAIGRAAWPIGVTMVGIHARSGRAKIESSNVAHVMNSEFQRKYLTSVKRLLTFDQKRRTDVNPSKKVT</sequence>
<dbReference type="KEGG" id="fcy:FRACYDRAFT_163673"/>
<evidence type="ECO:0000256" key="3">
    <source>
        <dbReference type="ARBA" id="ARBA00018242"/>
    </source>
</evidence>
<evidence type="ECO:0000259" key="8">
    <source>
        <dbReference type="Pfam" id="PF02840"/>
    </source>
</evidence>
<evidence type="ECO:0000256" key="6">
    <source>
        <dbReference type="ARBA" id="ARBA00023187"/>
    </source>
</evidence>
<keyword evidence="5" id="KW-0747">Spliceosome</keyword>
<name>A0A1E7FE85_9STRA</name>
<dbReference type="AlphaFoldDB" id="A0A1E7FE85"/>
<protein>
    <recommendedName>
        <fullName evidence="3">Pre-mRNA-splicing factor 18</fullName>
    </recommendedName>
</protein>
<dbReference type="Gene3D" id="1.20.940.10">
    <property type="entry name" value="Functional domain of the splicing factor Prp18"/>
    <property type="match status" value="1"/>
</dbReference>
<dbReference type="GO" id="GO:0005682">
    <property type="term" value="C:U5 snRNP"/>
    <property type="evidence" value="ECO:0007669"/>
    <property type="project" value="TreeGrafter"/>
</dbReference>
<evidence type="ECO:0000256" key="5">
    <source>
        <dbReference type="ARBA" id="ARBA00022728"/>
    </source>
</evidence>
<dbReference type="GO" id="GO:0046540">
    <property type="term" value="C:U4/U6 x U5 tri-snRNP complex"/>
    <property type="evidence" value="ECO:0007669"/>
    <property type="project" value="TreeGrafter"/>
</dbReference>
<gene>
    <name evidence="9" type="ORF">FRACYDRAFT_163673</name>
</gene>
<dbReference type="SUPFAM" id="SSF47938">
    <property type="entry name" value="Functional domain of the splicing factor Prp18"/>
    <property type="match status" value="1"/>
</dbReference>
<evidence type="ECO:0000313" key="9">
    <source>
        <dbReference type="EMBL" id="OEU16481.1"/>
    </source>
</evidence>
<dbReference type="PANTHER" id="PTHR13007">
    <property type="entry name" value="PRE-MRNA SPLICING FACTOR-RELATED"/>
    <property type="match status" value="1"/>
</dbReference>
<keyword evidence="4" id="KW-0507">mRNA processing</keyword>
<feature type="domain" description="Prp18" evidence="8">
    <location>
        <begin position="3"/>
        <end position="142"/>
    </location>
</feature>
<comment type="subcellular location">
    <subcellularLocation>
        <location evidence="1">Nucleus</location>
    </subcellularLocation>
</comment>
<dbReference type="GO" id="GO:0071021">
    <property type="term" value="C:U2-type post-spliceosomal complex"/>
    <property type="evidence" value="ECO:0007669"/>
    <property type="project" value="TreeGrafter"/>
</dbReference>
<evidence type="ECO:0000256" key="2">
    <source>
        <dbReference type="ARBA" id="ARBA00008137"/>
    </source>
</evidence>
<dbReference type="GO" id="GO:0000350">
    <property type="term" value="P:generation of catalytic spliceosome for second transesterification step"/>
    <property type="evidence" value="ECO:0007669"/>
    <property type="project" value="TreeGrafter"/>
</dbReference>
<keyword evidence="10" id="KW-1185">Reference proteome</keyword>
<dbReference type="InterPro" id="IPR004098">
    <property type="entry name" value="Prp18"/>
</dbReference>
<dbReference type="PANTHER" id="PTHR13007:SF19">
    <property type="entry name" value="PRE-MRNA-SPLICING FACTOR 18"/>
    <property type="match status" value="1"/>
</dbReference>
<dbReference type="Pfam" id="PF02840">
    <property type="entry name" value="Prp18"/>
    <property type="match status" value="1"/>
</dbReference>
<evidence type="ECO:0000256" key="7">
    <source>
        <dbReference type="ARBA" id="ARBA00023242"/>
    </source>
</evidence>
<feature type="non-terminal residue" evidence="9">
    <location>
        <position position="152"/>
    </location>
</feature>
<accession>A0A1E7FE85</accession>
<proteinExistence type="inferred from homology"/>
<keyword evidence="7" id="KW-0539">Nucleus</keyword>
<evidence type="ECO:0000256" key="4">
    <source>
        <dbReference type="ARBA" id="ARBA00022664"/>
    </source>
</evidence>